<dbReference type="OrthoDB" id="945117at2"/>
<reference evidence="1 2" key="1">
    <citation type="submission" date="2018-02" db="EMBL/GenBank/DDBJ databases">
        <title>Genome sequences of Apibacter spp., gut symbionts of Asian honey bees.</title>
        <authorList>
            <person name="Kwong W.K."/>
            <person name="Steele M.I."/>
            <person name="Moran N.A."/>
        </authorList>
    </citation>
    <scope>NUCLEOTIDE SEQUENCE [LARGE SCALE GENOMIC DNA]</scope>
    <source>
        <strain evidence="2">wkB301</strain>
    </source>
</reference>
<evidence type="ECO:0008006" key="3">
    <source>
        <dbReference type="Google" id="ProtNLM"/>
    </source>
</evidence>
<organism evidence="1 2">
    <name type="scientific">Apibacter adventoris</name>
    <dbReference type="NCBI Taxonomy" id="1679466"/>
    <lineage>
        <taxon>Bacteria</taxon>
        <taxon>Pseudomonadati</taxon>
        <taxon>Bacteroidota</taxon>
        <taxon>Flavobacteriia</taxon>
        <taxon>Flavobacteriales</taxon>
        <taxon>Weeksellaceae</taxon>
        <taxon>Apibacter</taxon>
    </lineage>
</organism>
<proteinExistence type="predicted"/>
<dbReference type="AlphaFoldDB" id="A0A2S8AH74"/>
<evidence type="ECO:0000313" key="1">
    <source>
        <dbReference type="EMBL" id="PQL95602.1"/>
    </source>
</evidence>
<comment type="caution">
    <text evidence="1">The sequence shown here is derived from an EMBL/GenBank/DDBJ whole genome shotgun (WGS) entry which is preliminary data.</text>
</comment>
<gene>
    <name evidence="1" type="ORF">C4S77_01525</name>
</gene>
<keyword evidence="2" id="KW-1185">Reference proteome</keyword>
<sequence length="191" mass="20691">MFASLFFISCLNFAHSQIQEGNIMWGGSFTNMDFGLKKGQSWNIGITPKAGYFIKNNLAVGGYGKVNISKQGTGSTTKTEYGVGAFGRYYASNKDINNLLKHGRFFLEANAGFEGSSQKHEPTTNGFGFGFGPGYSYFITSNVGLEALVKYEGLTGGGNTGYQHDITFAIGLQVYIPSSRVKNAVQNPNQL</sequence>
<accession>A0A2S8AH74</accession>
<dbReference type="Gene3D" id="2.40.160.20">
    <property type="match status" value="1"/>
</dbReference>
<evidence type="ECO:0000313" key="2">
    <source>
        <dbReference type="Proteomes" id="UP000238042"/>
    </source>
</evidence>
<dbReference type="Proteomes" id="UP000238042">
    <property type="component" value="Unassembled WGS sequence"/>
</dbReference>
<protein>
    <recommendedName>
        <fullName evidence="3">Outer membrane protein beta-barrel domain-containing protein</fullName>
    </recommendedName>
</protein>
<name>A0A2S8AH74_9FLAO</name>
<dbReference type="EMBL" id="PSZM01000001">
    <property type="protein sequence ID" value="PQL95602.1"/>
    <property type="molecule type" value="Genomic_DNA"/>
</dbReference>